<evidence type="ECO:0000313" key="1">
    <source>
        <dbReference type="EMBL" id="JAH93298.1"/>
    </source>
</evidence>
<dbReference type="EMBL" id="GBXM01015279">
    <property type="protein sequence ID" value="JAH93298.1"/>
    <property type="molecule type" value="Transcribed_RNA"/>
</dbReference>
<protein>
    <submittedName>
        <fullName evidence="1">Uncharacterized protein</fullName>
    </submittedName>
</protein>
<organism evidence="1">
    <name type="scientific">Anguilla anguilla</name>
    <name type="common">European freshwater eel</name>
    <name type="synonym">Muraena anguilla</name>
    <dbReference type="NCBI Taxonomy" id="7936"/>
    <lineage>
        <taxon>Eukaryota</taxon>
        <taxon>Metazoa</taxon>
        <taxon>Chordata</taxon>
        <taxon>Craniata</taxon>
        <taxon>Vertebrata</taxon>
        <taxon>Euteleostomi</taxon>
        <taxon>Actinopterygii</taxon>
        <taxon>Neopterygii</taxon>
        <taxon>Teleostei</taxon>
        <taxon>Anguilliformes</taxon>
        <taxon>Anguillidae</taxon>
        <taxon>Anguilla</taxon>
    </lineage>
</organism>
<accession>A0A0E9WUX5</accession>
<proteinExistence type="predicted"/>
<reference evidence="1" key="1">
    <citation type="submission" date="2014-11" db="EMBL/GenBank/DDBJ databases">
        <authorList>
            <person name="Amaro Gonzalez C."/>
        </authorList>
    </citation>
    <scope>NUCLEOTIDE SEQUENCE</scope>
</reference>
<name>A0A0E9WUX5_ANGAN</name>
<reference evidence="1" key="2">
    <citation type="journal article" date="2015" name="Fish Shellfish Immunol.">
        <title>Early steps in the European eel (Anguilla anguilla)-Vibrio vulnificus interaction in the gills: Role of the RtxA13 toxin.</title>
        <authorList>
            <person name="Callol A."/>
            <person name="Pajuelo D."/>
            <person name="Ebbesson L."/>
            <person name="Teles M."/>
            <person name="MacKenzie S."/>
            <person name="Amaro C."/>
        </authorList>
    </citation>
    <scope>NUCLEOTIDE SEQUENCE</scope>
</reference>
<dbReference type="AlphaFoldDB" id="A0A0E9WUX5"/>
<sequence length="64" mass="7023">MKYALVNSPSLKALKKKDITDKTRCSPPNPLPVSDCLLLPPAKESFRNKSPPNWGKTGNTLPAF</sequence>